<feature type="transmembrane region" description="Helical" evidence="1">
    <location>
        <begin position="83"/>
        <end position="105"/>
    </location>
</feature>
<dbReference type="InterPro" id="IPR021737">
    <property type="entry name" value="Phage_phiKZ_Orf197"/>
</dbReference>
<feature type="transmembrane region" description="Helical" evidence="1">
    <location>
        <begin position="165"/>
        <end position="187"/>
    </location>
</feature>
<keyword evidence="3" id="KW-1185">Reference proteome</keyword>
<name>A0A1G8H0G4_9RHOB</name>
<evidence type="ECO:0000256" key="1">
    <source>
        <dbReference type="SAM" id="Phobius"/>
    </source>
</evidence>
<dbReference type="EMBL" id="FNEB01000001">
    <property type="protein sequence ID" value="SDH99980.1"/>
    <property type="molecule type" value="Genomic_DNA"/>
</dbReference>
<dbReference type="AlphaFoldDB" id="A0A1G8H0G4"/>
<protein>
    <recommendedName>
        <fullName evidence="4">DUF3307 domain-containing protein</fullName>
    </recommendedName>
</protein>
<gene>
    <name evidence="2" type="ORF">SAMN05421850_101299</name>
</gene>
<keyword evidence="1" id="KW-1133">Transmembrane helix</keyword>
<feature type="transmembrane region" description="Helical" evidence="1">
    <location>
        <begin position="43"/>
        <end position="71"/>
    </location>
</feature>
<keyword evidence="1" id="KW-0472">Membrane</keyword>
<keyword evidence="1" id="KW-0812">Transmembrane</keyword>
<organism evidence="2 3">
    <name type="scientific">Lutimaribacter saemankumensis</name>
    <dbReference type="NCBI Taxonomy" id="490829"/>
    <lineage>
        <taxon>Bacteria</taxon>
        <taxon>Pseudomonadati</taxon>
        <taxon>Pseudomonadota</taxon>
        <taxon>Alphaproteobacteria</taxon>
        <taxon>Rhodobacterales</taxon>
        <taxon>Roseobacteraceae</taxon>
        <taxon>Lutimaribacter</taxon>
    </lineage>
</organism>
<feature type="transmembrane region" description="Helical" evidence="1">
    <location>
        <begin position="117"/>
        <end position="144"/>
    </location>
</feature>
<reference evidence="2 3" key="1">
    <citation type="submission" date="2016-10" db="EMBL/GenBank/DDBJ databases">
        <authorList>
            <person name="de Groot N.N."/>
        </authorList>
    </citation>
    <scope>NUCLEOTIDE SEQUENCE [LARGE SCALE GENOMIC DNA]</scope>
    <source>
        <strain evidence="2 3">DSM 28010</strain>
    </source>
</reference>
<dbReference type="RefSeq" id="WP_090025790.1">
    <property type="nucleotide sequence ID" value="NZ_FNEB01000001.1"/>
</dbReference>
<sequence>MTGAAAATFTALLLAHVLADFVLQTRRMVTDKRNPGMLLLHGVIVLLTAQAATGQVSAPELLALAGVHIVIDAIKTYGNLNRIGGFLADQAAHIATIAALSLYAPNLWHDGIYSENAWLLPLMALVTGLIAATTAGQYAVGILMRPHGARIRNNGLRDGGRMIGMLERGLIFLLILLGQPLGVGFLVAAKSILRFGTATRDQRTAEYVIIGTLASFGWAIAASYATLGLLTLLPPLEIGPLLP</sequence>
<evidence type="ECO:0000313" key="3">
    <source>
        <dbReference type="Proteomes" id="UP000199340"/>
    </source>
</evidence>
<feature type="transmembrane region" description="Helical" evidence="1">
    <location>
        <begin position="207"/>
        <end position="233"/>
    </location>
</feature>
<evidence type="ECO:0000313" key="2">
    <source>
        <dbReference type="EMBL" id="SDH99980.1"/>
    </source>
</evidence>
<evidence type="ECO:0008006" key="4">
    <source>
        <dbReference type="Google" id="ProtNLM"/>
    </source>
</evidence>
<dbReference type="STRING" id="490829.SAMN05421850_101299"/>
<proteinExistence type="predicted"/>
<dbReference type="Proteomes" id="UP000199340">
    <property type="component" value="Unassembled WGS sequence"/>
</dbReference>
<dbReference type="OrthoDB" id="8536716at2"/>
<dbReference type="Pfam" id="PF11750">
    <property type="entry name" value="DUF3307"/>
    <property type="match status" value="1"/>
</dbReference>
<accession>A0A1G8H0G4</accession>